<organism evidence="1 2">
    <name type="scientific">Flavobacterium covae</name>
    <dbReference type="NCBI Taxonomy" id="2906076"/>
    <lineage>
        <taxon>Bacteria</taxon>
        <taxon>Pseudomonadati</taxon>
        <taxon>Bacteroidota</taxon>
        <taxon>Flavobacteriia</taxon>
        <taxon>Flavobacteriales</taxon>
        <taxon>Flavobacteriaceae</taxon>
        <taxon>Flavobacterium</taxon>
    </lineage>
</organism>
<protein>
    <submittedName>
        <fullName evidence="1">Uncharacterized protein</fullName>
    </submittedName>
</protein>
<evidence type="ECO:0000313" key="2">
    <source>
        <dbReference type="Proteomes" id="UP001621713"/>
    </source>
</evidence>
<sequence>MKKTYQELYFLIQYILSLNGIIRDIFEIIKLFIEIFIIKRPDKLQSFYL</sequence>
<comment type="caution">
    <text evidence="1">The sequence shown here is derived from an EMBL/GenBank/DDBJ whole genome shotgun (WGS) entry which is preliminary data.</text>
</comment>
<accession>A0ABW8PD74</accession>
<dbReference type="Proteomes" id="UP001621713">
    <property type="component" value="Unassembled WGS sequence"/>
</dbReference>
<dbReference type="EMBL" id="JAZHOJ010000002">
    <property type="protein sequence ID" value="MFK7002525.1"/>
    <property type="molecule type" value="Genomic_DNA"/>
</dbReference>
<name>A0ABW8PD74_9FLAO</name>
<gene>
    <name evidence="1" type="ORF">V3467_01485</name>
</gene>
<dbReference type="RefSeq" id="WP_165764283.1">
    <property type="nucleotide sequence ID" value="NZ_JAZHOJ010000002.1"/>
</dbReference>
<keyword evidence="2" id="KW-1185">Reference proteome</keyword>
<evidence type="ECO:0000313" key="1">
    <source>
        <dbReference type="EMBL" id="MFK7002525.1"/>
    </source>
</evidence>
<reference evidence="1 2" key="1">
    <citation type="submission" date="2024-02" db="EMBL/GenBank/DDBJ databases">
        <title>Comparative Genomic Analysis of Flavobacterium Species Causing Columnaris Disease of Freshwater Fish in Thailand: Insights into Virulence and Resistance Mechanisms.</title>
        <authorList>
            <person name="Nguyen D."/>
            <person name="Chokmangmeepisarn P."/>
            <person name="Khianchaikhan K."/>
            <person name="Morishita M."/>
            <person name="Bunnoy A."/>
            <person name="Rodkhum C."/>
        </authorList>
    </citation>
    <scope>NUCLEOTIDE SEQUENCE [LARGE SCALE GENOMIC DNA]</scope>
    <source>
        <strain evidence="1 2">PCBSB2203</strain>
    </source>
</reference>
<proteinExistence type="predicted"/>